<evidence type="ECO:0000256" key="9">
    <source>
        <dbReference type="ARBA" id="ARBA00056634"/>
    </source>
</evidence>
<organism evidence="12 13">
    <name type="scientific">Centaurea solstitialis</name>
    <name type="common">yellow star-thistle</name>
    <dbReference type="NCBI Taxonomy" id="347529"/>
    <lineage>
        <taxon>Eukaryota</taxon>
        <taxon>Viridiplantae</taxon>
        <taxon>Streptophyta</taxon>
        <taxon>Embryophyta</taxon>
        <taxon>Tracheophyta</taxon>
        <taxon>Spermatophyta</taxon>
        <taxon>Magnoliopsida</taxon>
        <taxon>eudicotyledons</taxon>
        <taxon>Gunneridae</taxon>
        <taxon>Pentapetalae</taxon>
        <taxon>asterids</taxon>
        <taxon>campanulids</taxon>
        <taxon>Asterales</taxon>
        <taxon>Asteraceae</taxon>
        <taxon>Carduoideae</taxon>
        <taxon>Cardueae</taxon>
        <taxon>Centaureinae</taxon>
        <taxon>Centaurea</taxon>
    </lineage>
</organism>
<dbReference type="PANTHER" id="PTHR11548">
    <property type="entry name" value="THYMIDYLATE SYNTHASE 1"/>
    <property type="match status" value="1"/>
</dbReference>
<dbReference type="EMBL" id="JARYMX010000004">
    <property type="protein sequence ID" value="KAJ9551701.1"/>
    <property type="molecule type" value="Genomic_DNA"/>
</dbReference>
<reference evidence="12" key="1">
    <citation type="submission" date="2023-03" db="EMBL/GenBank/DDBJ databases">
        <title>Chromosome-scale reference genome and RAD-based genetic map of yellow starthistle (Centaurea solstitialis) reveal putative structural variation and QTLs associated with invader traits.</title>
        <authorList>
            <person name="Reatini B."/>
            <person name="Cang F.A."/>
            <person name="Jiang Q."/>
            <person name="Mckibben M.T.W."/>
            <person name="Barker M.S."/>
            <person name="Rieseberg L.H."/>
            <person name="Dlugosch K.M."/>
        </authorList>
    </citation>
    <scope>NUCLEOTIDE SEQUENCE</scope>
    <source>
        <strain evidence="12">CAN-66</strain>
        <tissue evidence="12">Leaf</tissue>
    </source>
</reference>
<comment type="similarity">
    <text evidence="2">Belongs to the thymidylate synthase family.</text>
</comment>
<evidence type="ECO:0000256" key="10">
    <source>
        <dbReference type="PROSITE-ProRule" id="PRU10016"/>
    </source>
</evidence>
<dbReference type="InterPro" id="IPR000398">
    <property type="entry name" value="Thymidylate_synthase"/>
</dbReference>
<name>A0AA38TCY2_9ASTR</name>
<dbReference type="InterPro" id="IPR023451">
    <property type="entry name" value="Thymidate_synth/dCMP_Mease_dom"/>
</dbReference>
<evidence type="ECO:0000256" key="3">
    <source>
        <dbReference type="ARBA" id="ARBA00011947"/>
    </source>
</evidence>
<dbReference type="GO" id="GO:0005829">
    <property type="term" value="C:cytosol"/>
    <property type="evidence" value="ECO:0007669"/>
    <property type="project" value="TreeGrafter"/>
</dbReference>
<keyword evidence="5" id="KW-0489">Methyltransferase</keyword>
<dbReference type="InterPro" id="IPR045097">
    <property type="entry name" value="Thymidate_synth/dCMP_Mease"/>
</dbReference>
<dbReference type="NCBIfam" id="TIGR03284">
    <property type="entry name" value="thym_sym"/>
    <property type="match status" value="1"/>
</dbReference>
<dbReference type="PRINTS" id="PR00108">
    <property type="entry name" value="THYMDSNTHASE"/>
</dbReference>
<sequence>MTAQGLVLCQISAARKCFGVALWKNFCGSSVGRQMPSIGLKDREEGDLGPVYGFQWRHFGARYTNMHADYTGQGFDQLLDVIDKVKNKPDDRRIILSAWNPSDLKQMALPPCHMFAQFYVNQGELSCQMYQRSADMGLGVPFNIASYALLTCMIAHVCDLVPGDFVHVLGDAHVYSTHVRPLQDQLQKLPKPFPILKINPGKKDIDGFVADDFELIGYNPHQKIEMKMAINIPQ</sequence>
<evidence type="ECO:0000256" key="6">
    <source>
        <dbReference type="ARBA" id="ARBA00022679"/>
    </source>
</evidence>
<dbReference type="Proteomes" id="UP001172457">
    <property type="component" value="Chromosome 4"/>
</dbReference>
<dbReference type="EC" id="2.1.1.45" evidence="3"/>
<evidence type="ECO:0000256" key="2">
    <source>
        <dbReference type="ARBA" id="ARBA00009972"/>
    </source>
</evidence>
<comment type="function">
    <text evidence="9">Catalyzes the reductive methylation of 2'-deoxyuridine 5'-monophosphate (dUMP) to thymidine 5'-monophosphate (dTMP), using the cosubstrate, 5,10- methylenetetrahydrofolate (CH2H4folate) as a 1-carbon donor and reductant and contributes to the de novo mitochondrial thymidylate biosynthesis pathway.</text>
</comment>
<feature type="active site" evidence="10">
    <location>
        <position position="112"/>
    </location>
</feature>
<gene>
    <name evidence="12" type="ORF">OSB04_015746</name>
</gene>
<accession>A0AA38TCY2</accession>
<dbReference type="FunFam" id="3.30.572.10:FF:000007">
    <property type="entry name" value="thymidylate synthase isoform X2"/>
    <property type="match status" value="1"/>
</dbReference>
<evidence type="ECO:0000256" key="8">
    <source>
        <dbReference type="ARBA" id="ARBA00050752"/>
    </source>
</evidence>
<keyword evidence="13" id="KW-1185">Reference proteome</keyword>
<dbReference type="GO" id="GO:0006231">
    <property type="term" value="P:dTMP biosynthetic process"/>
    <property type="evidence" value="ECO:0007669"/>
    <property type="project" value="InterPro"/>
</dbReference>
<comment type="catalytic activity">
    <reaction evidence="8">
        <text>dUMP + (6R)-5,10-methylene-5,6,7,8-tetrahydrofolate = 7,8-dihydrofolate + dTMP</text>
        <dbReference type="Rhea" id="RHEA:12104"/>
        <dbReference type="ChEBI" id="CHEBI:15636"/>
        <dbReference type="ChEBI" id="CHEBI:57451"/>
        <dbReference type="ChEBI" id="CHEBI:63528"/>
        <dbReference type="ChEBI" id="CHEBI:246422"/>
        <dbReference type="EC" id="2.1.1.45"/>
    </reaction>
    <physiologicalReaction direction="left-to-right" evidence="8">
        <dbReference type="Rhea" id="RHEA:12105"/>
    </physiologicalReaction>
</comment>
<dbReference type="Pfam" id="PF00303">
    <property type="entry name" value="Thymidylat_synt"/>
    <property type="match status" value="1"/>
</dbReference>
<keyword evidence="7" id="KW-0545">Nucleotide biosynthesis</keyword>
<dbReference type="SUPFAM" id="SSF55831">
    <property type="entry name" value="Thymidylate synthase/dCMP hydroxymethylase"/>
    <property type="match status" value="1"/>
</dbReference>
<dbReference type="GO" id="GO:0005739">
    <property type="term" value="C:mitochondrion"/>
    <property type="evidence" value="ECO:0007669"/>
    <property type="project" value="TreeGrafter"/>
</dbReference>
<dbReference type="AlphaFoldDB" id="A0AA38TCY2"/>
<dbReference type="PANTHER" id="PTHR11548:SF2">
    <property type="entry name" value="THYMIDYLATE SYNTHASE"/>
    <property type="match status" value="1"/>
</dbReference>
<proteinExistence type="inferred from homology"/>
<evidence type="ECO:0000256" key="4">
    <source>
        <dbReference type="ARBA" id="ARBA00015931"/>
    </source>
</evidence>
<comment type="pathway">
    <text evidence="1">Pyrimidine metabolism; dTTP biosynthesis.</text>
</comment>
<dbReference type="GO" id="GO:0004146">
    <property type="term" value="F:dihydrofolate reductase activity"/>
    <property type="evidence" value="ECO:0007669"/>
    <property type="project" value="TreeGrafter"/>
</dbReference>
<dbReference type="InterPro" id="IPR036926">
    <property type="entry name" value="Thymidate_synth/dCMP_Mease_sf"/>
</dbReference>
<dbReference type="Gene3D" id="3.30.572.10">
    <property type="entry name" value="Thymidylate synthase/dCMP hydroxymethylase domain"/>
    <property type="match status" value="1"/>
</dbReference>
<dbReference type="PROSITE" id="PS00091">
    <property type="entry name" value="THYMIDYLATE_SYNTHASE"/>
    <property type="match status" value="1"/>
</dbReference>
<protein>
    <recommendedName>
        <fullName evidence="4">Thymidylate synthase</fullName>
        <ecNumber evidence="3">2.1.1.45</ecNumber>
    </recommendedName>
</protein>
<dbReference type="GO" id="GO:0046653">
    <property type="term" value="P:tetrahydrofolate metabolic process"/>
    <property type="evidence" value="ECO:0007669"/>
    <property type="project" value="UniProtKB-ARBA"/>
</dbReference>
<evidence type="ECO:0000313" key="12">
    <source>
        <dbReference type="EMBL" id="KAJ9551701.1"/>
    </source>
</evidence>
<feature type="domain" description="Thymidylate synthase/dCMP hydroxymethylase" evidence="11">
    <location>
        <begin position="19"/>
        <end position="230"/>
    </location>
</feature>
<evidence type="ECO:0000256" key="5">
    <source>
        <dbReference type="ARBA" id="ARBA00022603"/>
    </source>
</evidence>
<dbReference type="InterPro" id="IPR020940">
    <property type="entry name" value="Thymidylate_synthase_AS"/>
</dbReference>
<dbReference type="GO" id="GO:0032259">
    <property type="term" value="P:methylation"/>
    <property type="evidence" value="ECO:0007669"/>
    <property type="project" value="UniProtKB-KW"/>
</dbReference>
<dbReference type="GO" id="GO:0004799">
    <property type="term" value="F:thymidylate synthase activity"/>
    <property type="evidence" value="ECO:0007669"/>
    <property type="project" value="UniProtKB-EC"/>
</dbReference>
<evidence type="ECO:0000259" key="11">
    <source>
        <dbReference type="Pfam" id="PF00303"/>
    </source>
</evidence>
<dbReference type="CDD" id="cd00351">
    <property type="entry name" value="TS_Pyrimidine_HMase"/>
    <property type="match status" value="1"/>
</dbReference>
<keyword evidence="6" id="KW-0808">Transferase</keyword>
<evidence type="ECO:0000256" key="7">
    <source>
        <dbReference type="ARBA" id="ARBA00022727"/>
    </source>
</evidence>
<comment type="caution">
    <text evidence="12">The sequence shown here is derived from an EMBL/GenBank/DDBJ whole genome shotgun (WGS) entry which is preliminary data.</text>
</comment>
<evidence type="ECO:0000313" key="13">
    <source>
        <dbReference type="Proteomes" id="UP001172457"/>
    </source>
</evidence>
<evidence type="ECO:0000256" key="1">
    <source>
        <dbReference type="ARBA" id="ARBA00004992"/>
    </source>
</evidence>